<dbReference type="RefSeq" id="WP_005821726.1">
    <property type="nucleotide sequence ID" value="NZ_ACFT01000143.1"/>
</dbReference>
<sequence length="105" mass="12482">MKIPTVTKEEKILYYILDKFLLFIPIVWRVGGFFAYLFCFLGLVFLLVSLVVGDLYNTLRLLLQVLFLLFICGAIEFYIIPQQLPKWRQKIKDKINSPRNLFDKF</sequence>
<organism evidence="2 3">
    <name type="scientific">Actinobacillus minor 202</name>
    <dbReference type="NCBI Taxonomy" id="591023"/>
    <lineage>
        <taxon>Bacteria</taxon>
        <taxon>Pseudomonadati</taxon>
        <taxon>Pseudomonadota</taxon>
        <taxon>Gammaproteobacteria</taxon>
        <taxon>Pasteurellales</taxon>
        <taxon>Pasteurellaceae</taxon>
        <taxon>Actinobacillus</taxon>
    </lineage>
</organism>
<keyword evidence="3" id="KW-1185">Reference proteome</keyword>
<gene>
    <name evidence="2" type="ORF">AM202_04427</name>
</gene>
<name>A0ABM9YVM4_9PAST</name>
<dbReference type="Proteomes" id="UP000003394">
    <property type="component" value="Unassembled WGS sequence"/>
</dbReference>
<feature type="transmembrane region" description="Helical" evidence="1">
    <location>
        <begin position="34"/>
        <end position="52"/>
    </location>
</feature>
<evidence type="ECO:0000313" key="3">
    <source>
        <dbReference type="Proteomes" id="UP000003394"/>
    </source>
</evidence>
<accession>A0ABM9YVM4</accession>
<comment type="caution">
    <text evidence="2">The sequence shown here is derived from an EMBL/GenBank/DDBJ whole genome shotgun (WGS) entry which is preliminary data.</text>
</comment>
<feature type="transmembrane region" description="Helical" evidence="1">
    <location>
        <begin position="59"/>
        <end position="80"/>
    </location>
</feature>
<proteinExistence type="predicted"/>
<keyword evidence="1" id="KW-0472">Membrane</keyword>
<evidence type="ECO:0000256" key="1">
    <source>
        <dbReference type="SAM" id="Phobius"/>
    </source>
</evidence>
<protein>
    <submittedName>
        <fullName evidence="2">Uncharacterized protein</fullName>
    </submittedName>
</protein>
<reference evidence="2 3" key="1">
    <citation type="journal article" date="2010" name="Vet. Microbiol.">
        <title>Production of haemolysins by strains of the Actinobacillus minor/porcitonsillarum complex.</title>
        <authorList>
            <person name="Arya G."/>
            <person name="Niven D.F."/>
        </authorList>
    </citation>
    <scope>NUCLEOTIDE SEQUENCE [LARGE SCALE GENOMIC DNA]</scope>
    <source>
        <strain evidence="3">strain 202</strain>
    </source>
</reference>
<dbReference type="EMBL" id="ACFT01000143">
    <property type="protein sequence ID" value="EEV25439.1"/>
    <property type="molecule type" value="Genomic_DNA"/>
</dbReference>
<keyword evidence="1" id="KW-1133">Transmembrane helix</keyword>
<keyword evidence="1" id="KW-0812">Transmembrane</keyword>
<evidence type="ECO:0000313" key="2">
    <source>
        <dbReference type="EMBL" id="EEV25439.1"/>
    </source>
</evidence>